<reference evidence="2" key="1">
    <citation type="submission" date="2006-10" db="EMBL/GenBank/DDBJ databases">
        <authorList>
            <person name="Amadeo P."/>
            <person name="Zhao Q."/>
            <person name="Wortman J."/>
            <person name="Fraser-Liggett C."/>
            <person name="Carlton J."/>
        </authorList>
    </citation>
    <scope>NUCLEOTIDE SEQUENCE</scope>
    <source>
        <strain evidence="2">G3</strain>
    </source>
</reference>
<dbReference type="EMBL" id="DS113208">
    <property type="protein sequence ID" value="EAY19366.1"/>
    <property type="molecule type" value="Genomic_DNA"/>
</dbReference>
<dbReference type="Gene3D" id="1.10.8.270">
    <property type="entry name" value="putative rabgap domain of human tbc1 domain family member 14 like domains"/>
    <property type="match status" value="1"/>
</dbReference>
<evidence type="ECO:0000259" key="1">
    <source>
        <dbReference type="PROSITE" id="PS50086"/>
    </source>
</evidence>
<evidence type="ECO:0000313" key="2">
    <source>
        <dbReference type="EMBL" id="EAY19366.1"/>
    </source>
</evidence>
<dbReference type="InterPro" id="IPR000195">
    <property type="entry name" value="Rab-GAP-TBC_dom"/>
</dbReference>
<dbReference type="VEuPathDB" id="TrichDB:TVAG_100820"/>
<dbReference type="VEuPathDB" id="TrichDB:TVAGG3_1036540"/>
<sequence length="333" mass="40018">MTQKPKLDRYGYSVKGETVASKKEQEMAAFDSRKESERELKWQRMFLTNDFSKLETRLMKGIPDTYRGEVWKRLICKDCLDPLKVSEWPTVESLIPNISEDKWVDEYECWSTIELDLDRTMPDCAMFSSDITRNSLRNILRAYSLLDKELGYTQGMAFHAAMLLSYMDEKCAYACFKEMMMSPNFGLRNYFLPGFPRLNEISKLWKIVFERQYKKIYQRFEKLGIIHFMYLPQWFLSAFMNQSFSPILRMSIYDRFIAHKGQALLSFGLVIISRHKDFFMKEQMESILPVLQHPYISEKMRDWRYLMKKYDQHWIDERTYRRLFAKAGLEYFP</sequence>
<dbReference type="GO" id="GO:0005096">
    <property type="term" value="F:GTPase activator activity"/>
    <property type="evidence" value="ECO:0000318"/>
    <property type="project" value="GO_Central"/>
</dbReference>
<gene>
    <name evidence="2" type="ORF">TVAG_100820</name>
</gene>
<dbReference type="PANTHER" id="PTHR47219:SF25">
    <property type="entry name" value="RAB-GAP TBC DOMAIN-CONTAINING PROTEIN"/>
    <property type="match status" value="1"/>
</dbReference>
<dbReference type="RefSeq" id="XP_001580352.1">
    <property type="nucleotide sequence ID" value="XM_001580302.1"/>
</dbReference>
<evidence type="ECO:0000313" key="3">
    <source>
        <dbReference type="Proteomes" id="UP000001542"/>
    </source>
</evidence>
<dbReference type="SMART" id="SM00164">
    <property type="entry name" value="TBC"/>
    <property type="match status" value="1"/>
</dbReference>
<dbReference type="KEGG" id="tva:5464895"/>
<dbReference type="InterPro" id="IPR050302">
    <property type="entry name" value="Rab_GAP_TBC_domain"/>
</dbReference>
<dbReference type="InterPro" id="IPR035969">
    <property type="entry name" value="Rab-GAP_TBC_sf"/>
</dbReference>
<proteinExistence type="predicted"/>
<reference evidence="2" key="2">
    <citation type="journal article" date="2007" name="Science">
        <title>Draft genome sequence of the sexually transmitted pathogen Trichomonas vaginalis.</title>
        <authorList>
            <person name="Carlton J.M."/>
            <person name="Hirt R.P."/>
            <person name="Silva J.C."/>
            <person name="Delcher A.L."/>
            <person name="Schatz M."/>
            <person name="Zhao Q."/>
            <person name="Wortman J.R."/>
            <person name="Bidwell S.L."/>
            <person name="Alsmark U.C.M."/>
            <person name="Besteiro S."/>
            <person name="Sicheritz-Ponten T."/>
            <person name="Noel C.J."/>
            <person name="Dacks J.B."/>
            <person name="Foster P.G."/>
            <person name="Simillion C."/>
            <person name="Van de Peer Y."/>
            <person name="Miranda-Saavedra D."/>
            <person name="Barton G.J."/>
            <person name="Westrop G.D."/>
            <person name="Mueller S."/>
            <person name="Dessi D."/>
            <person name="Fiori P.L."/>
            <person name="Ren Q."/>
            <person name="Paulsen I."/>
            <person name="Zhang H."/>
            <person name="Bastida-Corcuera F.D."/>
            <person name="Simoes-Barbosa A."/>
            <person name="Brown M.T."/>
            <person name="Hayes R.D."/>
            <person name="Mukherjee M."/>
            <person name="Okumura C.Y."/>
            <person name="Schneider R."/>
            <person name="Smith A.J."/>
            <person name="Vanacova S."/>
            <person name="Villalvazo M."/>
            <person name="Haas B.J."/>
            <person name="Pertea M."/>
            <person name="Feldblyum T.V."/>
            <person name="Utterback T.R."/>
            <person name="Shu C.L."/>
            <person name="Osoegawa K."/>
            <person name="de Jong P.J."/>
            <person name="Hrdy I."/>
            <person name="Horvathova L."/>
            <person name="Zubacova Z."/>
            <person name="Dolezal P."/>
            <person name="Malik S.B."/>
            <person name="Logsdon J.M. Jr."/>
            <person name="Henze K."/>
            <person name="Gupta A."/>
            <person name="Wang C.C."/>
            <person name="Dunne R.L."/>
            <person name="Upcroft J.A."/>
            <person name="Upcroft P."/>
            <person name="White O."/>
            <person name="Salzberg S.L."/>
            <person name="Tang P."/>
            <person name="Chiu C.-H."/>
            <person name="Lee Y.-S."/>
            <person name="Embley T.M."/>
            <person name="Coombs G.H."/>
            <person name="Mottram J.C."/>
            <person name="Tachezy J."/>
            <person name="Fraser-Liggett C.M."/>
            <person name="Johnson P.J."/>
        </authorList>
    </citation>
    <scope>NUCLEOTIDE SEQUENCE [LARGE SCALE GENOMIC DNA]</scope>
    <source>
        <strain evidence="2">G3</strain>
    </source>
</reference>
<dbReference type="SUPFAM" id="SSF47923">
    <property type="entry name" value="Ypt/Rab-GAP domain of gyp1p"/>
    <property type="match status" value="2"/>
</dbReference>
<dbReference type="Proteomes" id="UP000001542">
    <property type="component" value="Unassembled WGS sequence"/>
</dbReference>
<dbReference type="OrthoDB" id="294251at2759"/>
<feature type="domain" description="Rab-GAP TBC" evidence="1">
    <location>
        <begin position="61"/>
        <end position="260"/>
    </location>
</feature>
<dbReference type="FunFam" id="1.10.8.270:FF:000053">
    <property type="entry name" value="TBC domain containing protein"/>
    <property type="match status" value="1"/>
</dbReference>
<dbReference type="Gene3D" id="1.10.472.80">
    <property type="entry name" value="Ypt/Rab-GAP domain of gyp1p, domain 3"/>
    <property type="match status" value="1"/>
</dbReference>
<protein>
    <submittedName>
        <fullName evidence="2">TBC domain containing protein</fullName>
    </submittedName>
</protein>
<dbReference type="FunFam" id="1.10.472.80:FF:000119">
    <property type="entry name" value="TBC domain containing protein"/>
    <property type="match status" value="1"/>
</dbReference>
<dbReference type="Pfam" id="PF00566">
    <property type="entry name" value="RabGAP-TBC"/>
    <property type="match status" value="1"/>
</dbReference>
<dbReference type="PANTHER" id="PTHR47219">
    <property type="entry name" value="RAB GTPASE-ACTIVATING PROTEIN 1-LIKE"/>
    <property type="match status" value="1"/>
</dbReference>
<organism evidence="2 3">
    <name type="scientific">Trichomonas vaginalis (strain ATCC PRA-98 / G3)</name>
    <dbReference type="NCBI Taxonomy" id="412133"/>
    <lineage>
        <taxon>Eukaryota</taxon>
        <taxon>Metamonada</taxon>
        <taxon>Parabasalia</taxon>
        <taxon>Trichomonadida</taxon>
        <taxon>Trichomonadidae</taxon>
        <taxon>Trichomonas</taxon>
    </lineage>
</organism>
<accession>A2DJG6</accession>
<dbReference type="eggNOG" id="KOG1102">
    <property type="taxonomic scope" value="Eukaryota"/>
</dbReference>
<dbReference type="AlphaFoldDB" id="A2DJG6"/>
<dbReference type="FunCoup" id="A2DJG6">
    <property type="interactions" value="5"/>
</dbReference>
<dbReference type="SMR" id="A2DJG6"/>
<keyword evidence="3" id="KW-1185">Reference proteome</keyword>
<dbReference type="OMA" id="WYITLFT"/>
<dbReference type="PROSITE" id="PS50086">
    <property type="entry name" value="TBC_RABGAP"/>
    <property type="match status" value="1"/>
</dbReference>
<dbReference type="STRING" id="5722.A2DJG6"/>
<name>A2DJG6_TRIV3</name>
<dbReference type="InParanoid" id="A2DJG6"/>